<organism evidence="2">
    <name type="scientific">Magallana gigas</name>
    <name type="common">Pacific oyster</name>
    <name type="synonym">Crassostrea gigas</name>
    <dbReference type="NCBI Taxonomy" id="29159"/>
    <lineage>
        <taxon>Eukaryota</taxon>
        <taxon>Metazoa</taxon>
        <taxon>Spiralia</taxon>
        <taxon>Lophotrochozoa</taxon>
        <taxon>Mollusca</taxon>
        <taxon>Bivalvia</taxon>
        <taxon>Autobranchia</taxon>
        <taxon>Pteriomorphia</taxon>
        <taxon>Ostreida</taxon>
        <taxon>Ostreoidea</taxon>
        <taxon>Ostreidae</taxon>
        <taxon>Magallana</taxon>
    </lineage>
</organism>
<name>K1PAE8_MAGGI</name>
<gene>
    <name evidence="2" type="ORF">CGI_10005395</name>
</gene>
<dbReference type="InParanoid" id="K1PAE8"/>
<dbReference type="EMBL" id="JH817279">
    <property type="protein sequence ID" value="EKC20762.1"/>
    <property type="molecule type" value="Genomic_DNA"/>
</dbReference>
<reference evidence="2" key="1">
    <citation type="journal article" date="2012" name="Nature">
        <title>The oyster genome reveals stress adaptation and complexity of shell formation.</title>
        <authorList>
            <person name="Zhang G."/>
            <person name="Fang X."/>
            <person name="Guo X."/>
            <person name="Li L."/>
            <person name="Luo R."/>
            <person name="Xu F."/>
            <person name="Yang P."/>
            <person name="Zhang L."/>
            <person name="Wang X."/>
            <person name="Qi H."/>
            <person name="Xiong Z."/>
            <person name="Que H."/>
            <person name="Xie Y."/>
            <person name="Holland P.W."/>
            <person name="Paps J."/>
            <person name="Zhu Y."/>
            <person name="Wu F."/>
            <person name="Chen Y."/>
            <person name="Wang J."/>
            <person name="Peng C."/>
            <person name="Meng J."/>
            <person name="Yang L."/>
            <person name="Liu J."/>
            <person name="Wen B."/>
            <person name="Zhang N."/>
            <person name="Huang Z."/>
            <person name="Zhu Q."/>
            <person name="Feng Y."/>
            <person name="Mount A."/>
            <person name="Hedgecock D."/>
            <person name="Xu Z."/>
            <person name="Liu Y."/>
            <person name="Domazet-Loso T."/>
            <person name="Du Y."/>
            <person name="Sun X."/>
            <person name="Zhang S."/>
            <person name="Liu B."/>
            <person name="Cheng P."/>
            <person name="Jiang X."/>
            <person name="Li J."/>
            <person name="Fan D."/>
            <person name="Wang W."/>
            <person name="Fu W."/>
            <person name="Wang T."/>
            <person name="Wang B."/>
            <person name="Zhang J."/>
            <person name="Peng Z."/>
            <person name="Li Y."/>
            <person name="Li N."/>
            <person name="Wang J."/>
            <person name="Chen M."/>
            <person name="He Y."/>
            <person name="Tan F."/>
            <person name="Song X."/>
            <person name="Zheng Q."/>
            <person name="Huang R."/>
            <person name="Yang H."/>
            <person name="Du X."/>
            <person name="Chen L."/>
            <person name="Yang M."/>
            <person name="Gaffney P.M."/>
            <person name="Wang S."/>
            <person name="Luo L."/>
            <person name="She Z."/>
            <person name="Ming Y."/>
            <person name="Huang W."/>
            <person name="Zhang S."/>
            <person name="Huang B."/>
            <person name="Zhang Y."/>
            <person name="Qu T."/>
            <person name="Ni P."/>
            <person name="Miao G."/>
            <person name="Wang J."/>
            <person name="Wang Q."/>
            <person name="Steinberg C.E."/>
            <person name="Wang H."/>
            <person name="Li N."/>
            <person name="Qian L."/>
            <person name="Zhang G."/>
            <person name="Li Y."/>
            <person name="Yang H."/>
            <person name="Liu X."/>
            <person name="Wang J."/>
            <person name="Yin Y."/>
            <person name="Wang J."/>
        </authorList>
    </citation>
    <scope>NUCLEOTIDE SEQUENCE [LARGE SCALE GENOMIC DNA]</scope>
    <source>
        <strain evidence="2">05x7-T-G4-1.051#20</strain>
    </source>
</reference>
<dbReference type="AlphaFoldDB" id="K1PAE8"/>
<dbReference type="HOGENOM" id="CLU_1887748_0_0_1"/>
<protein>
    <submittedName>
        <fullName evidence="2">Uncharacterized protein</fullName>
    </submittedName>
</protein>
<accession>K1PAE8</accession>
<feature type="compositionally biased region" description="Basic and acidic residues" evidence="1">
    <location>
        <begin position="116"/>
        <end position="128"/>
    </location>
</feature>
<feature type="region of interest" description="Disordered" evidence="1">
    <location>
        <begin position="102"/>
        <end position="135"/>
    </location>
</feature>
<feature type="compositionally biased region" description="Basic residues" evidence="1">
    <location>
        <begin position="102"/>
        <end position="115"/>
    </location>
</feature>
<sequence length="135" mass="16007">MGLEGFLRLEPTYGRLFYKMFRDLCDGYMGKMESAPSQYMYEVPGMTQYKCQNMPPMPNPFQAAQLKHHPLPPYGHIPSQIMYSNFNMARRLPYIHEEHIHQPIRRRPGRPRIKSQHHDEENGREKKGNYTLTLL</sequence>
<evidence type="ECO:0000256" key="1">
    <source>
        <dbReference type="SAM" id="MobiDB-lite"/>
    </source>
</evidence>
<evidence type="ECO:0000313" key="2">
    <source>
        <dbReference type="EMBL" id="EKC20762.1"/>
    </source>
</evidence>
<proteinExistence type="predicted"/>